<sequence>MLKKILNLESAQEITKTEQKTMEAKIPECWLYAIESGCILIPVGGNCPLDTYTGVCDSTRLCC</sequence>
<dbReference type="RefSeq" id="WP_089049372.1">
    <property type="nucleotide sequence ID" value="NZ_FXTV01000001.1"/>
</dbReference>
<protein>
    <submittedName>
        <fullName evidence="1">Uncharacterized protein</fullName>
    </submittedName>
</protein>
<dbReference type="AlphaFoldDB" id="A0A226HGH7"/>
<reference evidence="1 2" key="1">
    <citation type="submission" date="2016-11" db="EMBL/GenBank/DDBJ databases">
        <title>Whole genomes of Flavobacteriaceae.</title>
        <authorList>
            <person name="Stine C."/>
            <person name="Li C."/>
            <person name="Tadesse D."/>
        </authorList>
    </citation>
    <scope>NUCLEOTIDE SEQUENCE [LARGE SCALE GENOMIC DNA]</scope>
    <source>
        <strain evidence="1 2">DSM 18292</strain>
    </source>
</reference>
<evidence type="ECO:0000313" key="1">
    <source>
        <dbReference type="EMBL" id="OXA92751.1"/>
    </source>
</evidence>
<proteinExistence type="predicted"/>
<name>A0A226HGH7_9FLAO</name>
<gene>
    <name evidence="1" type="ORF">B0A66_08190</name>
</gene>
<keyword evidence="2" id="KW-1185">Reference proteome</keyword>
<evidence type="ECO:0000313" key="2">
    <source>
        <dbReference type="Proteomes" id="UP000198345"/>
    </source>
</evidence>
<dbReference type="Proteomes" id="UP000198345">
    <property type="component" value="Unassembled WGS sequence"/>
</dbReference>
<dbReference type="EMBL" id="MUGW01000017">
    <property type="protein sequence ID" value="OXA92751.1"/>
    <property type="molecule type" value="Genomic_DNA"/>
</dbReference>
<organism evidence="1 2">
    <name type="scientific">Flavobacterium hercynium</name>
    <dbReference type="NCBI Taxonomy" id="387094"/>
    <lineage>
        <taxon>Bacteria</taxon>
        <taxon>Pseudomonadati</taxon>
        <taxon>Bacteroidota</taxon>
        <taxon>Flavobacteriia</taxon>
        <taxon>Flavobacteriales</taxon>
        <taxon>Flavobacteriaceae</taxon>
        <taxon>Flavobacterium</taxon>
    </lineage>
</organism>
<comment type="caution">
    <text evidence="1">The sequence shown here is derived from an EMBL/GenBank/DDBJ whole genome shotgun (WGS) entry which is preliminary data.</text>
</comment>
<dbReference type="OrthoDB" id="1164322at2"/>
<accession>A0A226HGH7</accession>